<protein>
    <recommendedName>
        <fullName evidence="3">Tetratricopeptide repeat protein</fullName>
    </recommendedName>
</protein>
<evidence type="ECO:0008006" key="3">
    <source>
        <dbReference type="Google" id="ProtNLM"/>
    </source>
</evidence>
<evidence type="ECO:0000313" key="1">
    <source>
        <dbReference type="EMBL" id="PEN13392.1"/>
    </source>
</evidence>
<dbReference type="Gene3D" id="1.25.40.10">
    <property type="entry name" value="Tetratricopeptide repeat domain"/>
    <property type="match status" value="2"/>
</dbReference>
<dbReference type="RefSeq" id="WP_098075312.1">
    <property type="nucleotide sequence ID" value="NZ_PDEQ01000004.1"/>
</dbReference>
<evidence type="ECO:0000313" key="2">
    <source>
        <dbReference type="Proteomes" id="UP000220102"/>
    </source>
</evidence>
<dbReference type="Proteomes" id="UP000220102">
    <property type="component" value="Unassembled WGS sequence"/>
</dbReference>
<gene>
    <name evidence="1" type="ORF">CRI94_08675</name>
</gene>
<dbReference type="InterPro" id="IPR011990">
    <property type="entry name" value="TPR-like_helical_dom_sf"/>
</dbReference>
<keyword evidence="2" id="KW-1185">Reference proteome</keyword>
<organism evidence="1 2">
    <name type="scientific">Longibacter salinarum</name>
    <dbReference type="NCBI Taxonomy" id="1850348"/>
    <lineage>
        <taxon>Bacteria</taxon>
        <taxon>Pseudomonadati</taxon>
        <taxon>Rhodothermota</taxon>
        <taxon>Rhodothermia</taxon>
        <taxon>Rhodothermales</taxon>
        <taxon>Salisaetaceae</taxon>
        <taxon>Longibacter</taxon>
    </lineage>
</organism>
<accession>A0A2A8CXF9</accession>
<comment type="caution">
    <text evidence="1">The sequence shown here is derived from an EMBL/GenBank/DDBJ whole genome shotgun (WGS) entry which is preliminary data.</text>
</comment>
<dbReference type="EMBL" id="PDEQ01000004">
    <property type="protein sequence ID" value="PEN13392.1"/>
    <property type="molecule type" value="Genomic_DNA"/>
</dbReference>
<proteinExistence type="predicted"/>
<dbReference type="SUPFAM" id="SSF48452">
    <property type="entry name" value="TPR-like"/>
    <property type="match status" value="1"/>
</dbReference>
<dbReference type="AlphaFoldDB" id="A0A2A8CXF9"/>
<reference evidence="1 2" key="1">
    <citation type="submission" date="2017-10" db="EMBL/GenBank/DDBJ databases">
        <title>Draft genome of Longibacter Salinarum.</title>
        <authorList>
            <person name="Goh K.M."/>
            <person name="Shamsir M.S."/>
            <person name="Lim S.W."/>
        </authorList>
    </citation>
    <scope>NUCLEOTIDE SEQUENCE [LARGE SCALE GENOMIC DNA]</scope>
    <source>
        <strain evidence="1 2">KCTC 52045</strain>
    </source>
</reference>
<name>A0A2A8CXF9_9BACT</name>
<sequence>MNDFSLLTWLRGVAVAIVLGVLFGAPANQATASVWQRAMVEDPVPDPQSSVLDTPFVREHGAKGLELLYNMEFDEARTHFDKIDARYPDHPVGPFLKGLNVWWKILIDLPDASHDETFYNAMNETIDRCEEILDEDPDNFDATFFKGAALGFRGRLRSNRGDWFKATLDGKRAIGYVREVAQQDPENDDYVFGKGMYDYYAAIIPEEYPVSKALMWMMPDGDRERGIRLIRQAATDGYYIQTEAIYFLAQIYYIYEDDYSKAIQYTEELRERHDYNPYFHNMHGRVMARWGRWKQAKEVFSEVVARHEEGRTGYNAHMAEVARYYLARERMVRRDYDGALQHLAALEALTSRDKGDTKFKVLGYLYQGMAYDGQGRRDLAVNRYRMVLRMDDYANAHDQAERYLDDPYGY</sequence>
<dbReference type="OrthoDB" id="9813254at2"/>